<gene>
    <name evidence="2" type="ORF">SACU0126_LOCUS20907</name>
</gene>
<organism evidence="2">
    <name type="scientific">Strombidinopsis acuminata</name>
    <dbReference type="NCBI Taxonomy" id="141414"/>
    <lineage>
        <taxon>Eukaryota</taxon>
        <taxon>Sar</taxon>
        <taxon>Alveolata</taxon>
        <taxon>Ciliophora</taxon>
        <taxon>Intramacronucleata</taxon>
        <taxon>Spirotrichea</taxon>
        <taxon>Choreotrichia</taxon>
        <taxon>Choreotrichida</taxon>
        <taxon>Strombidinopsidae</taxon>
        <taxon>Strombidinopsis</taxon>
    </lineage>
</organism>
<protein>
    <submittedName>
        <fullName evidence="2">Uncharacterized protein</fullName>
    </submittedName>
</protein>
<evidence type="ECO:0000313" key="2">
    <source>
        <dbReference type="EMBL" id="CAE0571202.1"/>
    </source>
</evidence>
<name>A0A7S3T1H2_9SPIT</name>
<keyword evidence="1" id="KW-1133">Transmembrane helix</keyword>
<reference evidence="2" key="1">
    <citation type="submission" date="2021-01" db="EMBL/GenBank/DDBJ databases">
        <authorList>
            <person name="Corre E."/>
            <person name="Pelletier E."/>
            <person name="Niang G."/>
            <person name="Scheremetjew M."/>
            <person name="Finn R."/>
            <person name="Kale V."/>
            <person name="Holt S."/>
            <person name="Cochrane G."/>
            <person name="Meng A."/>
            <person name="Brown T."/>
            <person name="Cohen L."/>
        </authorList>
    </citation>
    <scope>NUCLEOTIDE SEQUENCE</scope>
    <source>
        <strain evidence="2">SPMC142</strain>
    </source>
</reference>
<feature type="transmembrane region" description="Helical" evidence="1">
    <location>
        <begin position="55"/>
        <end position="76"/>
    </location>
</feature>
<accession>A0A7S3T1H2</accession>
<proteinExistence type="predicted"/>
<keyword evidence="1" id="KW-0472">Membrane</keyword>
<dbReference type="EMBL" id="HBIQ01065467">
    <property type="protein sequence ID" value="CAE0571202.1"/>
    <property type="molecule type" value="Transcribed_RNA"/>
</dbReference>
<sequence length="155" mass="16582">MLSMGLRQQVEAICSAVRPARQLVFATATATAEEVSEDVIKVHILEVLMAATSTATLLLVLAHAFFTSLVINAALIGIAERLVGVGNLLELLLGRVWVFQVPIGVILDGELLESFLDLLLGCVFLDAEQLVVIFALLLWLLALLLLAAMLGGCET</sequence>
<evidence type="ECO:0000256" key="1">
    <source>
        <dbReference type="SAM" id="Phobius"/>
    </source>
</evidence>
<feature type="transmembrane region" description="Helical" evidence="1">
    <location>
        <begin position="127"/>
        <end position="150"/>
    </location>
</feature>
<dbReference type="AlphaFoldDB" id="A0A7S3T1H2"/>
<keyword evidence="1" id="KW-0812">Transmembrane</keyword>